<dbReference type="Proteomes" id="UP000722485">
    <property type="component" value="Unassembled WGS sequence"/>
</dbReference>
<evidence type="ECO:0000313" key="3">
    <source>
        <dbReference type="Proteomes" id="UP000722485"/>
    </source>
</evidence>
<sequence length="230" mass="25033">MIQMSTEKLMPTTVDEVRALTELVKAFKDNSGGGNGNGNGSGGGDRGGRGGHAGHIARPRPHPRASKPDTPPSRAGPLPTPTPTSEQTREIKKENWGIVKFGFGTRDTMVWSPVAAPAQSGDPTEAPPGLSYTCLMQLEAGRVIVRSSELYDVRALMMISIVFVFFCVPETKGIPLEAMDRLFEIKPIRKAHSTVLEELRLHDEEFRQNIAGVDLKEEKAATEQVESKDV</sequence>
<dbReference type="InterPro" id="IPR036259">
    <property type="entry name" value="MFS_trans_sf"/>
</dbReference>
<comment type="caution">
    <text evidence="2">The sequence shown here is derived from an EMBL/GenBank/DDBJ whole genome shotgun (WGS) entry which is preliminary data.</text>
</comment>
<feature type="compositionally biased region" description="Basic residues" evidence="1">
    <location>
        <begin position="55"/>
        <end position="65"/>
    </location>
</feature>
<organism evidence="2 3">
    <name type="scientific">Cylindrodendrum hubeiense</name>
    <dbReference type="NCBI Taxonomy" id="595255"/>
    <lineage>
        <taxon>Eukaryota</taxon>
        <taxon>Fungi</taxon>
        <taxon>Dikarya</taxon>
        <taxon>Ascomycota</taxon>
        <taxon>Pezizomycotina</taxon>
        <taxon>Sordariomycetes</taxon>
        <taxon>Hypocreomycetidae</taxon>
        <taxon>Hypocreales</taxon>
        <taxon>Nectriaceae</taxon>
        <taxon>Cylindrodendrum</taxon>
    </lineage>
</organism>
<reference evidence="2" key="1">
    <citation type="submission" date="2020-03" db="EMBL/GenBank/DDBJ databases">
        <title>Draft Genome Sequence of Cylindrodendrum hubeiense.</title>
        <authorList>
            <person name="Buettner E."/>
            <person name="Kellner H."/>
        </authorList>
    </citation>
    <scope>NUCLEOTIDE SEQUENCE</scope>
    <source>
        <strain evidence="2">IHI 201604</strain>
    </source>
</reference>
<name>A0A9P5H2F1_9HYPO</name>
<dbReference type="OrthoDB" id="508119at2759"/>
<feature type="region of interest" description="Disordered" evidence="1">
    <location>
        <begin position="27"/>
        <end position="91"/>
    </location>
</feature>
<accession>A0A9P5H2F1</accession>
<keyword evidence="3" id="KW-1185">Reference proteome</keyword>
<proteinExistence type="predicted"/>
<gene>
    <name evidence="2" type="ORF">G7Z17_g8995</name>
</gene>
<feature type="compositionally biased region" description="Gly residues" evidence="1">
    <location>
        <begin position="31"/>
        <end position="53"/>
    </location>
</feature>
<protein>
    <submittedName>
        <fullName evidence="2">Uncharacterized protein</fullName>
    </submittedName>
</protein>
<dbReference type="AlphaFoldDB" id="A0A9P5H2F1"/>
<evidence type="ECO:0000256" key="1">
    <source>
        <dbReference type="SAM" id="MobiDB-lite"/>
    </source>
</evidence>
<dbReference type="Gene3D" id="1.20.1250.20">
    <property type="entry name" value="MFS general substrate transporter like domains"/>
    <property type="match status" value="1"/>
</dbReference>
<dbReference type="EMBL" id="JAANBB010000243">
    <property type="protein sequence ID" value="KAF7545670.1"/>
    <property type="molecule type" value="Genomic_DNA"/>
</dbReference>
<evidence type="ECO:0000313" key="2">
    <source>
        <dbReference type="EMBL" id="KAF7545670.1"/>
    </source>
</evidence>